<feature type="region of interest" description="Disordered" evidence="1">
    <location>
        <begin position="134"/>
        <end position="197"/>
    </location>
</feature>
<name>W4K6M9_HETIT</name>
<keyword evidence="3" id="KW-1185">Reference proteome</keyword>
<evidence type="ECO:0000313" key="3">
    <source>
        <dbReference type="Proteomes" id="UP000030671"/>
    </source>
</evidence>
<feature type="region of interest" description="Disordered" evidence="1">
    <location>
        <begin position="1"/>
        <end position="93"/>
    </location>
</feature>
<dbReference type="InParanoid" id="W4K6M9"/>
<dbReference type="HOGENOM" id="CLU_1156518_0_0_1"/>
<feature type="compositionally biased region" description="Low complexity" evidence="1">
    <location>
        <begin position="60"/>
        <end position="81"/>
    </location>
</feature>
<dbReference type="KEGG" id="hir:HETIRDRAFT_458873"/>
<sequence length="240" mass="25577">MQPLHLLPADTKSSGALRVYSPIPHHPLPGAPFRPRSPAHPSTPFEASSNGRFEYPFPSSPYTSSSASTSSSTLSTSPISTRQPQTPASTSEHSFPLLVSTSLFPSLPSLPVLSLSIPKFPSFSHAPAVIPAIASSRPHPRPHSHPLSHDQTHSYEQPHAHAHMHAHASSVSATAVPGTRRAVPTPEHEPPVPPALSARWRRGRATIIADREARASIHRASGRSSGARGATTGRQPDRAM</sequence>
<accession>W4K6M9</accession>
<organism evidence="2 3">
    <name type="scientific">Heterobasidion irregulare (strain TC 32-1)</name>
    <dbReference type="NCBI Taxonomy" id="747525"/>
    <lineage>
        <taxon>Eukaryota</taxon>
        <taxon>Fungi</taxon>
        <taxon>Dikarya</taxon>
        <taxon>Basidiomycota</taxon>
        <taxon>Agaricomycotina</taxon>
        <taxon>Agaricomycetes</taxon>
        <taxon>Russulales</taxon>
        <taxon>Bondarzewiaceae</taxon>
        <taxon>Heterobasidion</taxon>
        <taxon>Heterobasidion annosum species complex</taxon>
    </lineage>
</organism>
<reference evidence="2 3" key="1">
    <citation type="journal article" date="2012" name="New Phytol.">
        <title>Insight into trade-off between wood decay and parasitism from the genome of a fungal forest pathogen.</title>
        <authorList>
            <person name="Olson A."/>
            <person name="Aerts A."/>
            <person name="Asiegbu F."/>
            <person name="Belbahri L."/>
            <person name="Bouzid O."/>
            <person name="Broberg A."/>
            <person name="Canback B."/>
            <person name="Coutinho P.M."/>
            <person name="Cullen D."/>
            <person name="Dalman K."/>
            <person name="Deflorio G."/>
            <person name="van Diepen L.T."/>
            <person name="Dunand C."/>
            <person name="Duplessis S."/>
            <person name="Durling M."/>
            <person name="Gonthier P."/>
            <person name="Grimwood J."/>
            <person name="Fossdal C.G."/>
            <person name="Hansson D."/>
            <person name="Henrissat B."/>
            <person name="Hietala A."/>
            <person name="Himmelstrand K."/>
            <person name="Hoffmeister D."/>
            <person name="Hogberg N."/>
            <person name="James T.Y."/>
            <person name="Karlsson M."/>
            <person name="Kohler A."/>
            <person name="Kues U."/>
            <person name="Lee Y.H."/>
            <person name="Lin Y.C."/>
            <person name="Lind M."/>
            <person name="Lindquist E."/>
            <person name="Lombard V."/>
            <person name="Lucas S."/>
            <person name="Lunden K."/>
            <person name="Morin E."/>
            <person name="Murat C."/>
            <person name="Park J."/>
            <person name="Raffaello T."/>
            <person name="Rouze P."/>
            <person name="Salamov A."/>
            <person name="Schmutz J."/>
            <person name="Solheim H."/>
            <person name="Stahlberg J."/>
            <person name="Velez H."/>
            <person name="de Vries R.P."/>
            <person name="Wiebenga A."/>
            <person name="Woodward S."/>
            <person name="Yakovlev I."/>
            <person name="Garbelotto M."/>
            <person name="Martin F."/>
            <person name="Grigoriev I.V."/>
            <person name="Stenlid J."/>
        </authorList>
    </citation>
    <scope>NUCLEOTIDE SEQUENCE [LARGE SCALE GENOMIC DNA]</scope>
    <source>
        <strain evidence="2 3">TC 32-1</strain>
    </source>
</reference>
<feature type="compositionally biased region" description="Low complexity" evidence="1">
    <location>
        <begin position="222"/>
        <end position="234"/>
    </location>
</feature>
<dbReference type="EMBL" id="KI925458">
    <property type="protein sequence ID" value="ETW81487.1"/>
    <property type="molecule type" value="Genomic_DNA"/>
</dbReference>
<feature type="compositionally biased region" description="Basic and acidic residues" evidence="1">
    <location>
        <begin position="147"/>
        <end position="159"/>
    </location>
</feature>
<dbReference type="Proteomes" id="UP000030671">
    <property type="component" value="Unassembled WGS sequence"/>
</dbReference>
<proteinExistence type="predicted"/>
<protein>
    <submittedName>
        <fullName evidence="2">Uncharacterized protein</fullName>
    </submittedName>
</protein>
<evidence type="ECO:0000313" key="2">
    <source>
        <dbReference type="EMBL" id="ETW81487.1"/>
    </source>
</evidence>
<evidence type="ECO:0000256" key="1">
    <source>
        <dbReference type="SAM" id="MobiDB-lite"/>
    </source>
</evidence>
<dbReference type="AlphaFoldDB" id="W4K6M9"/>
<dbReference type="RefSeq" id="XP_009546130.1">
    <property type="nucleotide sequence ID" value="XM_009547835.1"/>
</dbReference>
<gene>
    <name evidence="2" type="ORF">HETIRDRAFT_458873</name>
</gene>
<dbReference type="GeneID" id="20676963"/>
<feature type="compositionally biased region" description="Polar residues" evidence="1">
    <location>
        <begin position="82"/>
        <end position="93"/>
    </location>
</feature>
<feature type="region of interest" description="Disordered" evidence="1">
    <location>
        <begin position="210"/>
        <end position="240"/>
    </location>
</feature>